<dbReference type="Proteomes" id="UP001150603">
    <property type="component" value="Unassembled WGS sequence"/>
</dbReference>
<reference evidence="1" key="1">
    <citation type="submission" date="2022-07" db="EMBL/GenBank/DDBJ databases">
        <title>Phylogenomic reconstructions and comparative analyses of Kickxellomycotina fungi.</title>
        <authorList>
            <person name="Reynolds N.K."/>
            <person name="Stajich J.E."/>
            <person name="Barry K."/>
            <person name="Grigoriev I.V."/>
            <person name="Crous P."/>
            <person name="Smith M.E."/>
        </authorList>
    </citation>
    <scope>NUCLEOTIDE SEQUENCE</scope>
    <source>
        <strain evidence="1">NRRL 5244</strain>
    </source>
</reference>
<evidence type="ECO:0000313" key="1">
    <source>
        <dbReference type="EMBL" id="KAJ1933600.1"/>
    </source>
</evidence>
<sequence length="115" mass="12827">MICALLEGREGFDFGVPVDHPPFKFAVLSGAVIMELGEMTKLFDTQFTTPSMHMMGTLDTVIDIKGSKYLAAKFDNPVIYEFVGGHFLPNTPHARRAMRAFLKDFIPVDEEPESS</sequence>
<organism evidence="1 2">
    <name type="scientific">Linderina macrospora</name>
    <dbReference type="NCBI Taxonomy" id="4868"/>
    <lineage>
        <taxon>Eukaryota</taxon>
        <taxon>Fungi</taxon>
        <taxon>Fungi incertae sedis</taxon>
        <taxon>Zoopagomycota</taxon>
        <taxon>Kickxellomycotina</taxon>
        <taxon>Kickxellomycetes</taxon>
        <taxon>Kickxellales</taxon>
        <taxon>Kickxellaceae</taxon>
        <taxon>Linderina</taxon>
    </lineage>
</organism>
<dbReference type="EMBL" id="JANBPW010005001">
    <property type="protein sequence ID" value="KAJ1933600.1"/>
    <property type="molecule type" value="Genomic_DNA"/>
</dbReference>
<comment type="caution">
    <text evidence="1">The sequence shown here is derived from an EMBL/GenBank/DDBJ whole genome shotgun (WGS) entry which is preliminary data.</text>
</comment>
<protein>
    <submittedName>
        <fullName evidence="1">Uncharacterized protein</fullName>
    </submittedName>
</protein>
<keyword evidence="2" id="KW-1185">Reference proteome</keyword>
<evidence type="ECO:0000313" key="2">
    <source>
        <dbReference type="Proteomes" id="UP001150603"/>
    </source>
</evidence>
<name>A0ACC1J162_9FUNG</name>
<proteinExistence type="predicted"/>
<accession>A0ACC1J162</accession>
<gene>
    <name evidence="1" type="ORF">FBU59_005975</name>
</gene>